<dbReference type="AlphaFoldDB" id="A0A5B0X1Q0"/>
<evidence type="ECO:0000313" key="1">
    <source>
        <dbReference type="EMBL" id="KAA1193260.1"/>
    </source>
</evidence>
<reference evidence="1 2" key="1">
    <citation type="submission" date="2019-09" db="EMBL/GenBank/DDBJ databases">
        <authorList>
            <person name="Chen X.-Y."/>
        </authorList>
    </citation>
    <scope>NUCLEOTIDE SEQUENCE [LARGE SCALE GENOMIC DNA]</scope>
    <source>
        <strain evidence="1 2">NY5</strain>
    </source>
</reference>
<organism evidence="1 2">
    <name type="scientific">Pseudohalioglobus sediminis</name>
    <dbReference type="NCBI Taxonomy" id="2606449"/>
    <lineage>
        <taxon>Bacteria</taxon>
        <taxon>Pseudomonadati</taxon>
        <taxon>Pseudomonadota</taxon>
        <taxon>Gammaproteobacteria</taxon>
        <taxon>Cellvibrionales</taxon>
        <taxon>Halieaceae</taxon>
        <taxon>Pseudohalioglobus</taxon>
    </lineage>
</organism>
<comment type="caution">
    <text evidence="1">The sequence shown here is derived from an EMBL/GenBank/DDBJ whole genome shotgun (WGS) entry which is preliminary data.</text>
</comment>
<dbReference type="RefSeq" id="WP_149610367.1">
    <property type="nucleotide sequence ID" value="NZ_VTUX01000002.1"/>
</dbReference>
<protein>
    <submittedName>
        <fullName evidence="1">Uncharacterized protein</fullName>
    </submittedName>
</protein>
<evidence type="ECO:0000313" key="2">
    <source>
        <dbReference type="Proteomes" id="UP000323708"/>
    </source>
</evidence>
<name>A0A5B0X1Q0_9GAMM</name>
<sequence>MAEIETQTLPRDQFLTISVNLLHRAFMQENRTKAKNLFKDIASGKRVALTNVQMEDKSTVRFDLSLDHSEYQGTLNFGAFKSSLSVLLANLANAVQQQQNINTYGAEGNPDNIIFGITGVTVEREVPSVMVLSANTAGRDAAVMLRLMYLDYQQFLHDQEQARQEDA</sequence>
<dbReference type="EMBL" id="VTUX01000002">
    <property type="protein sequence ID" value="KAA1193260.1"/>
    <property type="molecule type" value="Genomic_DNA"/>
</dbReference>
<keyword evidence="2" id="KW-1185">Reference proteome</keyword>
<proteinExistence type="predicted"/>
<gene>
    <name evidence="1" type="ORF">F0M18_05315</name>
</gene>
<dbReference type="Proteomes" id="UP000323708">
    <property type="component" value="Unassembled WGS sequence"/>
</dbReference>
<accession>A0A5B0X1Q0</accession>